<dbReference type="Proteomes" id="UP000624709">
    <property type="component" value="Unassembled WGS sequence"/>
</dbReference>
<feature type="compositionally biased region" description="Polar residues" evidence="1">
    <location>
        <begin position="106"/>
        <end position="115"/>
    </location>
</feature>
<keyword evidence="3" id="KW-1185">Reference proteome</keyword>
<name>A0ABQ4BQW6_9ACTN</name>
<evidence type="ECO:0000313" key="3">
    <source>
        <dbReference type="Proteomes" id="UP000624709"/>
    </source>
</evidence>
<protein>
    <submittedName>
        <fullName evidence="2">Uncharacterized protein</fullName>
    </submittedName>
</protein>
<accession>A0ABQ4BQW6</accession>
<organism evidence="2 3">
    <name type="scientific">Actinoplanes palleronii</name>
    <dbReference type="NCBI Taxonomy" id="113570"/>
    <lineage>
        <taxon>Bacteria</taxon>
        <taxon>Bacillati</taxon>
        <taxon>Actinomycetota</taxon>
        <taxon>Actinomycetes</taxon>
        <taxon>Micromonosporales</taxon>
        <taxon>Micromonosporaceae</taxon>
        <taxon>Actinoplanes</taxon>
    </lineage>
</organism>
<reference evidence="2 3" key="1">
    <citation type="submission" date="2021-01" db="EMBL/GenBank/DDBJ databases">
        <title>Whole genome shotgun sequence of Actinoplanes palleronii NBRC 14916.</title>
        <authorList>
            <person name="Komaki H."/>
            <person name="Tamura T."/>
        </authorList>
    </citation>
    <scope>NUCLEOTIDE SEQUENCE [LARGE SCALE GENOMIC DNA]</scope>
    <source>
        <strain evidence="2 3">NBRC 14916</strain>
    </source>
</reference>
<comment type="caution">
    <text evidence="2">The sequence shown here is derived from an EMBL/GenBank/DDBJ whole genome shotgun (WGS) entry which is preliminary data.</text>
</comment>
<dbReference type="EMBL" id="BOMS01000163">
    <property type="protein sequence ID" value="GIE73051.1"/>
    <property type="molecule type" value="Genomic_DNA"/>
</dbReference>
<evidence type="ECO:0000313" key="2">
    <source>
        <dbReference type="EMBL" id="GIE73051.1"/>
    </source>
</evidence>
<proteinExistence type="predicted"/>
<dbReference type="RefSeq" id="WP_203830704.1">
    <property type="nucleotide sequence ID" value="NZ_BAAATY010000057.1"/>
</dbReference>
<gene>
    <name evidence="2" type="ORF">Apa02nite_091590</name>
</gene>
<evidence type="ECO:0000256" key="1">
    <source>
        <dbReference type="SAM" id="MobiDB-lite"/>
    </source>
</evidence>
<sequence length="115" mass="12151">MRYSTGNAYYAEIAAFSGTSCSGAAAVVGQTHGEDGKYLLSAFDNNYGFNVYTAVKSVASNGCHGSPSTTVTRAQLSGHNLRFWINFRGVNSDAHNLPAPGRRAESSGQSRSRPA</sequence>
<feature type="region of interest" description="Disordered" evidence="1">
    <location>
        <begin position="91"/>
        <end position="115"/>
    </location>
</feature>